<feature type="chain" id="PRO_5005296247" description="serine-type D-Ala-D-Ala carboxypeptidase" evidence="16">
    <location>
        <begin position="25"/>
        <end position="402"/>
    </location>
</feature>
<dbReference type="STRING" id="1121307.CLCY_2c01280"/>
<evidence type="ECO:0000313" key="19">
    <source>
        <dbReference type="Proteomes" id="UP000036756"/>
    </source>
</evidence>
<comment type="catalytic activity">
    <reaction evidence="12">
        <text>Preferential cleavage: (Ac)2-L-Lys-D-Ala-|-D-Ala. Also transpeptidation of peptidyl-alanyl moieties that are N-acyl substituents of D-alanine.</text>
        <dbReference type="EC" id="3.4.16.4"/>
    </reaction>
</comment>
<dbReference type="AlphaFoldDB" id="A0A0J8DAN9"/>
<evidence type="ECO:0000256" key="14">
    <source>
        <dbReference type="PIRSR" id="PIRSR618044-2"/>
    </source>
</evidence>
<dbReference type="EMBL" id="LFVU01000027">
    <property type="protein sequence ID" value="KMT21368.1"/>
    <property type="molecule type" value="Genomic_DNA"/>
</dbReference>
<dbReference type="EC" id="3.4.16.4" evidence="4"/>
<comment type="function">
    <text evidence="1">Removes C-terminal D-alanyl residues from sugar-peptide cell wall precursors.</text>
</comment>
<keyword evidence="9" id="KW-0133">Cell shape</keyword>
<feature type="active site" evidence="13">
    <location>
        <position position="138"/>
    </location>
</feature>
<dbReference type="InterPro" id="IPR012907">
    <property type="entry name" value="Peptidase_S11_C"/>
</dbReference>
<evidence type="ECO:0000256" key="5">
    <source>
        <dbReference type="ARBA" id="ARBA00022645"/>
    </source>
</evidence>
<evidence type="ECO:0000256" key="6">
    <source>
        <dbReference type="ARBA" id="ARBA00022670"/>
    </source>
</evidence>
<evidence type="ECO:0000256" key="13">
    <source>
        <dbReference type="PIRSR" id="PIRSR618044-1"/>
    </source>
</evidence>
<evidence type="ECO:0000256" key="3">
    <source>
        <dbReference type="ARBA" id="ARBA00007164"/>
    </source>
</evidence>
<dbReference type="RefSeq" id="WP_053083299.1">
    <property type="nucleotide sequence ID" value="NZ_LFVU01000027.1"/>
</dbReference>
<feature type="domain" description="Peptidase S11 D-Ala-D-Ala carboxypeptidase A C-terminal" evidence="17">
    <location>
        <begin position="294"/>
        <end position="384"/>
    </location>
</feature>
<dbReference type="Proteomes" id="UP000036756">
    <property type="component" value="Unassembled WGS sequence"/>
</dbReference>
<dbReference type="Pfam" id="PF00768">
    <property type="entry name" value="Peptidase_S11"/>
    <property type="match status" value="1"/>
</dbReference>
<evidence type="ECO:0000256" key="1">
    <source>
        <dbReference type="ARBA" id="ARBA00003217"/>
    </source>
</evidence>
<dbReference type="PANTHER" id="PTHR21581">
    <property type="entry name" value="D-ALANYL-D-ALANINE CARBOXYPEPTIDASE"/>
    <property type="match status" value="1"/>
</dbReference>
<dbReference type="SUPFAM" id="SSF56601">
    <property type="entry name" value="beta-lactamase/transpeptidase-like"/>
    <property type="match status" value="1"/>
</dbReference>
<keyword evidence="6" id="KW-0645">Protease</keyword>
<proteinExistence type="inferred from homology"/>
<dbReference type="PATRIC" id="fig|1121307.3.peg.985"/>
<dbReference type="GO" id="GO:0008360">
    <property type="term" value="P:regulation of cell shape"/>
    <property type="evidence" value="ECO:0007669"/>
    <property type="project" value="UniProtKB-KW"/>
</dbReference>
<evidence type="ECO:0000256" key="12">
    <source>
        <dbReference type="ARBA" id="ARBA00034000"/>
    </source>
</evidence>
<feature type="active site" description="Proton acceptor" evidence="13">
    <location>
        <position position="81"/>
    </location>
</feature>
<dbReference type="Gene3D" id="3.40.710.10">
    <property type="entry name" value="DD-peptidase/beta-lactamase superfamily"/>
    <property type="match status" value="1"/>
</dbReference>
<feature type="signal peptide" evidence="16">
    <location>
        <begin position="1"/>
        <end position="24"/>
    </location>
</feature>
<keyword evidence="5 18" id="KW-0121">Carboxypeptidase</keyword>
<evidence type="ECO:0000256" key="7">
    <source>
        <dbReference type="ARBA" id="ARBA00022729"/>
    </source>
</evidence>
<comment type="pathway">
    <text evidence="2">Cell wall biogenesis; peptidoglycan biosynthesis.</text>
</comment>
<dbReference type="GO" id="GO:0071555">
    <property type="term" value="P:cell wall organization"/>
    <property type="evidence" value="ECO:0007669"/>
    <property type="project" value="UniProtKB-KW"/>
</dbReference>
<name>A0A0J8DAN9_CLOCY</name>
<dbReference type="SUPFAM" id="SSF69189">
    <property type="entry name" value="Penicillin-binding protein associated domain"/>
    <property type="match status" value="1"/>
</dbReference>
<dbReference type="GO" id="GO:0009002">
    <property type="term" value="F:serine-type D-Ala-D-Ala carboxypeptidase activity"/>
    <property type="evidence" value="ECO:0007669"/>
    <property type="project" value="UniProtKB-EC"/>
</dbReference>
<evidence type="ECO:0000256" key="15">
    <source>
        <dbReference type="RuleBase" id="RU004016"/>
    </source>
</evidence>
<keyword evidence="11" id="KW-0961">Cell wall biogenesis/degradation</keyword>
<dbReference type="InterPro" id="IPR018044">
    <property type="entry name" value="Peptidase_S11"/>
</dbReference>
<evidence type="ECO:0000256" key="16">
    <source>
        <dbReference type="SAM" id="SignalP"/>
    </source>
</evidence>
<dbReference type="GO" id="GO:0006508">
    <property type="term" value="P:proteolysis"/>
    <property type="evidence" value="ECO:0007669"/>
    <property type="project" value="UniProtKB-KW"/>
</dbReference>
<sequence length="402" mass="44353">MKRGISSLLVALFLCFSMAPTVTANVGPSTKEIKEKTENKGSSSGNFNLDCNSAILMEPNSGKVIYEHNANEKFSPASVTKVMTMLLTMEGAHKGKFKLSDKVTISEKAMSMGGSTMFLEVGEVRTVEDLLKGIAVESANDAAVALAEFIGGTEDEFASMMNKKAKELGMKNSNFVNSYGFYNKDHYTTAYDIALMSRELLSYPKILDYTKIWMETITEGRKEPFTLTNRNKMIRHYNGCDGLKTGYIKEAMFCISATAKRGDTRMLSVIMGAPSWKERNAQAGQLLDYGFSKFSSQKIVNKGDVVKEVKIPRGKPESVKVVAKNDLVAVMEKGNKSKIEKVIEIDQNLKLPLKKGDKIGKVTATSGSEKYGSVDLILDCNIEKTGYFDTLKGSLKIWLNIK</sequence>
<keyword evidence="19" id="KW-1185">Reference proteome</keyword>
<dbReference type="GO" id="GO:0009252">
    <property type="term" value="P:peptidoglycan biosynthetic process"/>
    <property type="evidence" value="ECO:0007669"/>
    <property type="project" value="UniProtKB-UniPathway"/>
</dbReference>
<dbReference type="InterPro" id="IPR001967">
    <property type="entry name" value="Peptidase_S11_N"/>
</dbReference>
<dbReference type="InterPro" id="IPR012338">
    <property type="entry name" value="Beta-lactam/transpept-like"/>
</dbReference>
<evidence type="ECO:0000259" key="17">
    <source>
        <dbReference type="SMART" id="SM00936"/>
    </source>
</evidence>
<organism evidence="18 19">
    <name type="scientific">Clostridium cylindrosporum DSM 605</name>
    <dbReference type="NCBI Taxonomy" id="1121307"/>
    <lineage>
        <taxon>Bacteria</taxon>
        <taxon>Bacillati</taxon>
        <taxon>Bacillota</taxon>
        <taxon>Clostridia</taxon>
        <taxon>Eubacteriales</taxon>
        <taxon>Clostridiaceae</taxon>
        <taxon>Clostridium</taxon>
    </lineage>
</organism>
<dbReference type="OrthoDB" id="9791132at2"/>
<evidence type="ECO:0000256" key="11">
    <source>
        <dbReference type="ARBA" id="ARBA00023316"/>
    </source>
</evidence>
<accession>A0A0J8DAN9</accession>
<dbReference type="PRINTS" id="PR00725">
    <property type="entry name" value="DADACBPTASE1"/>
</dbReference>
<evidence type="ECO:0000313" key="18">
    <source>
        <dbReference type="EMBL" id="KMT21368.1"/>
    </source>
</evidence>
<evidence type="ECO:0000256" key="4">
    <source>
        <dbReference type="ARBA" id="ARBA00012448"/>
    </source>
</evidence>
<comment type="similarity">
    <text evidence="3 15">Belongs to the peptidase S11 family.</text>
</comment>
<dbReference type="InterPro" id="IPR037167">
    <property type="entry name" value="Peptidase_S11_C_sf"/>
</dbReference>
<feature type="binding site" evidence="14">
    <location>
        <position position="244"/>
    </location>
    <ligand>
        <name>substrate</name>
    </ligand>
</feature>
<dbReference type="PANTHER" id="PTHR21581:SF6">
    <property type="entry name" value="TRAFFICKING PROTEIN PARTICLE COMPLEX SUBUNIT 12"/>
    <property type="match status" value="1"/>
</dbReference>
<keyword evidence="7 16" id="KW-0732">Signal</keyword>
<dbReference type="Pfam" id="PF07943">
    <property type="entry name" value="PBP5_C"/>
    <property type="match status" value="1"/>
</dbReference>
<comment type="caution">
    <text evidence="18">The sequence shown here is derived from an EMBL/GenBank/DDBJ whole genome shotgun (WGS) entry which is preliminary data.</text>
</comment>
<evidence type="ECO:0000256" key="8">
    <source>
        <dbReference type="ARBA" id="ARBA00022801"/>
    </source>
</evidence>
<evidence type="ECO:0000256" key="10">
    <source>
        <dbReference type="ARBA" id="ARBA00022984"/>
    </source>
</evidence>
<dbReference type="InterPro" id="IPR015956">
    <property type="entry name" value="Peniciliin-bd_prot_C_sf"/>
</dbReference>
<dbReference type="Gene3D" id="2.60.410.10">
    <property type="entry name" value="D-Ala-D-Ala carboxypeptidase, C-terminal domain"/>
    <property type="match status" value="1"/>
</dbReference>
<evidence type="ECO:0000256" key="9">
    <source>
        <dbReference type="ARBA" id="ARBA00022960"/>
    </source>
</evidence>
<dbReference type="SMART" id="SM00936">
    <property type="entry name" value="PBP5_C"/>
    <property type="match status" value="1"/>
</dbReference>
<feature type="active site" description="Acyl-ester intermediate" evidence="13">
    <location>
        <position position="78"/>
    </location>
</feature>
<evidence type="ECO:0000256" key="2">
    <source>
        <dbReference type="ARBA" id="ARBA00004752"/>
    </source>
</evidence>
<reference evidence="18 19" key="1">
    <citation type="submission" date="2015-06" db="EMBL/GenBank/DDBJ databases">
        <title>Draft genome sequence of the purine-degrading Clostridium cylindrosporum HC-1 (DSM 605).</title>
        <authorList>
            <person name="Poehlein A."/>
            <person name="Schiel-Bengelsdorf B."/>
            <person name="Bengelsdorf F."/>
            <person name="Daniel R."/>
            <person name="Duerre P."/>
        </authorList>
    </citation>
    <scope>NUCLEOTIDE SEQUENCE [LARGE SCALE GENOMIC DNA]</scope>
    <source>
        <strain evidence="18 19">DSM 605</strain>
    </source>
</reference>
<keyword evidence="10" id="KW-0573">Peptidoglycan synthesis</keyword>
<keyword evidence="8 18" id="KW-0378">Hydrolase</keyword>
<protein>
    <recommendedName>
        <fullName evidence="4">serine-type D-Ala-D-Ala carboxypeptidase</fullName>
        <ecNumber evidence="4">3.4.16.4</ecNumber>
    </recommendedName>
</protein>
<dbReference type="UniPathway" id="UPA00219"/>
<gene>
    <name evidence="18" type="primary">dacF</name>
    <name evidence="18" type="ORF">CLCY_2c01280</name>
</gene>